<accession>A0AAV2SYP0</accession>
<feature type="chain" id="PRO_5043853310" evidence="1">
    <location>
        <begin position="21"/>
        <end position="172"/>
    </location>
</feature>
<evidence type="ECO:0000256" key="1">
    <source>
        <dbReference type="SAM" id="SignalP"/>
    </source>
</evidence>
<proteinExistence type="predicted"/>
<gene>
    <name evidence="2" type="ORF">MNOR_LOCUS41968</name>
</gene>
<evidence type="ECO:0000313" key="3">
    <source>
        <dbReference type="Proteomes" id="UP001497623"/>
    </source>
</evidence>
<organism evidence="2 3">
    <name type="scientific">Meganyctiphanes norvegica</name>
    <name type="common">Northern krill</name>
    <name type="synonym">Thysanopoda norvegica</name>
    <dbReference type="NCBI Taxonomy" id="48144"/>
    <lineage>
        <taxon>Eukaryota</taxon>
        <taxon>Metazoa</taxon>
        <taxon>Ecdysozoa</taxon>
        <taxon>Arthropoda</taxon>
        <taxon>Crustacea</taxon>
        <taxon>Multicrustacea</taxon>
        <taxon>Malacostraca</taxon>
        <taxon>Eumalacostraca</taxon>
        <taxon>Eucarida</taxon>
        <taxon>Euphausiacea</taxon>
        <taxon>Euphausiidae</taxon>
        <taxon>Meganyctiphanes</taxon>
    </lineage>
</organism>
<name>A0AAV2SYP0_MEGNR</name>
<feature type="signal peptide" evidence="1">
    <location>
        <begin position="1"/>
        <end position="20"/>
    </location>
</feature>
<dbReference type="EMBL" id="CAXKWB010183643">
    <property type="protein sequence ID" value="CAL4254474.1"/>
    <property type="molecule type" value="Genomic_DNA"/>
</dbReference>
<dbReference type="Proteomes" id="UP001497623">
    <property type="component" value="Unassembled WGS sequence"/>
</dbReference>
<evidence type="ECO:0000313" key="2">
    <source>
        <dbReference type="EMBL" id="CAL4254474.1"/>
    </source>
</evidence>
<reference evidence="2 3" key="1">
    <citation type="submission" date="2024-05" db="EMBL/GenBank/DDBJ databases">
        <authorList>
            <person name="Wallberg A."/>
        </authorList>
    </citation>
    <scope>NUCLEOTIDE SEQUENCE [LARGE SCALE GENOMIC DNA]</scope>
</reference>
<feature type="non-terminal residue" evidence="2">
    <location>
        <position position="172"/>
    </location>
</feature>
<protein>
    <submittedName>
        <fullName evidence="2">Uncharacterized protein</fullName>
    </submittedName>
</protein>
<dbReference type="AlphaFoldDB" id="A0AAV2SYP0"/>
<keyword evidence="3" id="KW-1185">Reference proteome</keyword>
<sequence>MDWSFLMIICICLSREYVQACDEDCKAALIVEFKIMLDSKLNPIQADLRNVKSELTMLGGTVADIYTSTDGLDGRSSQSQLASEAVKKMQVTMSEDIRTVKEKVVMYEGKLNAIETIKIQVDSNDINIKEIKTQLTAIESEFEELSEFRNIVKEEVQPIFRILDDKFKPVNH</sequence>
<comment type="caution">
    <text evidence="2">The sequence shown here is derived from an EMBL/GenBank/DDBJ whole genome shotgun (WGS) entry which is preliminary data.</text>
</comment>
<keyword evidence="1" id="KW-0732">Signal</keyword>